<feature type="domain" description="Secretin/TonB short N-terminal" evidence="15">
    <location>
        <begin position="53"/>
        <end position="104"/>
    </location>
</feature>
<dbReference type="Pfam" id="PF07660">
    <property type="entry name" value="STN"/>
    <property type="match status" value="1"/>
</dbReference>
<keyword evidence="8 13" id="KW-0798">TonB box</keyword>
<keyword evidence="9 12" id="KW-0472">Membrane</keyword>
<dbReference type="Gene3D" id="2.170.130.10">
    <property type="entry name" value="TonB-dependent receptor, plug domain"/>
    <property type="match status" value="1"/>
</dbReference>
<keyword evidence="10" id="KW-0675">Receptor</keyword>
<protein>
    <submittedName>
        <fullName evidence="16">TonB-linked outer membrane, SusC/RagA family protein</fullName>
    </submittedName>
</protein>
<evidence type="ECO:0000256" key="3">
    <source>
        <dbReference type="ARBA" id="ARBA00022452"/>
    </source>
</evidence>
<keyword evidence="6 14" id="KW-0732">Signal</keyword>
<keyword evidence="2 12" id="KW-0813">Transport</keyword>
<keyword evidence="5 12" id="KW-0812">Transmembrane</keyword>
<evidence type="ECO:0000256" key="6">
    <source>
        <dbReference type="ARBA" id="ARBA00022729"/>
    </source>
</evidence>
<dbReference type="Pfam" id="PF07715">
    <property type="entry name" value="Plug"/>
    <property type="match status" value="1"/>
</dbReference>
<dbReference type="GO" id="GO:0015344">
    <property type="term" value="F:siderophore uptake transmembrane transporter activity"/>
    <property type="evidence" value="ECO:0007669"/>
    <property type="project" value="TreeGrafter"/>
</dbReference>
<dbReference type="AlphaFoldDB" id="A0A015TXZ4"/>
<dbReference type="NCBIfam" id="TIGR04057">
    <property type="entry name" value="SusC_RagA_signa"/>
    <property type="match status" value="1"/>
</dbReference>
<dbReference type="Gene3D" id="2.60.40.1120">
    <property type="entry name" value="Carboxypeptidase-like, regulatory domain"/>
    <property type="match status" value="1"/>
</dbReference>
<evidence type="ECO:0000256" key="7">
    <source>
        <dbReference type="ARBA" id="ARBA00023004"/>
    </source>
</evidence>
<comment type="caution">
    <text evidence="16">The sequence shown here is derived from an EMBL/GenBank/DDBJ whole genome shotgun (WGS) entry which is preliminary data.</text>
</comment>
<dbReference type="InterPro" id="IPR011662">
    <property type="entry name" value="Secretin/TonB_short_N"/>
</dbReference>
<dbReference type="InterPro" id="IPR039426">
    <property type="entry name" value="TonB-dep_rcpt-like"/>
</dbReference>
<dbReference type="PANTHER" id="PTHR30069">
    <property type="entry name" value="TONB-DEPENDENT OUTER MEMBRANE RECEPTOR"/>
    <property type="match status" value="1"/>
</dbReference>
<keyword evidence="7" id="KW-0408">Iron</keyword>
<dbReference type="InterPro" id="IPR000531">
    <property type="entry name" value="Beta-barrel_TonB"/>
</dbReference>
<feature type="chain" id="PRO_5001476935" evidence="14">
    <location>
        <begin position="26"/>
        <end position="1089"/>
    </location>
</feature>
<dbReference type="InterPro" id="IPR008969">
    <property type="entry name" value="CarboxyPept-like_regulatory"/>
</dbReference>
<comment type="similarity">
    <text evidence="12 13">Belongs to the TonB-dependent receptor family.</text>
</comment>
<dbReference type="InterPro" id="IPR036942">
    <property type="entry name" value="Beta-barrel_TonB_sf"/>
</dbReference>
<dbReference type="NCBIfam" id="TIGR04056">
    <property type="entry name" value="OMP_RagA_SusC"/>
    <property type="match status" value="1"/>
</dbReference>
<evidence type="ECO:0000313" key="16">
    <source>
        <dbReference type="EMBL" id="EXY89294.1"/>
    </source>
</evidence>
<evidence type="ECO:0000256" key="5">
    <source>
        <dbReference type="ARBA" id="ARBA00022692"/>
    </source>
</evidence>
<evidence type="ECO:0000313" key="17">
    <source>
        <dbReference type="Proteomes" id="UP000020773"/>
    </source>
</evidence>
<dbReference type="InterPro" id="IPR023996">
    <property type="entry name" value="TonB-dep_OMP_SusC/RagA"/>
</dbReference>
<feature type="signal peptide" evidence="14">
    <location>
        <begin position="1"/>
        <end position="25"/>
    </location>
</feature>
<dbReference type="SMART" id="SM00965">
    <property type="entry name" value="STN"/>
    <property type="match status" value="1"/>
</dbReference>
<proteinExistence type="inferred from homology"/>
<evidence type="ECO:0000256" key="12">
    <source>
        <dbReference type="PROSITE-ProRule" id="PRU01360"/>
    </source>
</evidence>
<evidence type="ECO:0000259" key="15">
    <source>
        <dbReference type="SMART" id="SM00965"/>
    </source>
</evidence>
<evidence type="ECO:0000256" key="8">
    <source>
        <dbReference type="ARBA" id="ARBA00023077"/>
    </source>
</evidence>
<dbReference type="SUPFAM" id="SSF56935">
    <property type="entry name" value="Porins"/>
    <property type="match status" value="1"/>
</dbReference>
<sequence length="1089" mass="120668">MNFYRLKSIFFIIFSCFILQTAAFAQNNVKITIKKKNITLQEALREVEKQSDYLIAFNESKLEKTKRVNLNINAESLDKTLASILSGTGLSYKIKDKYIMIIPQSKVEVESKKLSGIVKDDKGDPLIGVNVSFKGSPTGTVTGLDGRFSILAAKGNIIEFSYVGYTTKYITVGDASSLTVVLEEDAKALDEVVVTALGIKRAEKALSYSVQQVKSDAINDVKDANFVNGLTGKVAGVSINRSSSGIGGATRVVMRGAKSIVGNNNVLYVVDGMPIGNPSKGEINNDYSTPGGGEGISDFNPEDIESLSILTGPAAAALYGSSAANGVILINTKKGQEGKLKISISNNTEFMTPYVMPEFQNRYGNAKGSYKSWGEMLQQPSTFRPKDFFKTGANIMNAANFSVGNKNNQTFVSVATTNSTGIIPNNEYYRYNFTLRNTASMLNDKLHLDLGASYVLQGDQNMLSAGRYFNPLVPLYLFPRGEDFEAVKVYERYDTNRKFPIQEWSYGDQGLNLENPYWIVNREMFVSKKKRYMFYANVKYDILSWLNIAGRIRVDNTNTTSERKLHASTIKLHAQSDKGAYNRSMEEYQQTYADIMLNVNKNFGNFNLTANAGFSYEDHLTTGMGIGGKLFTVPNLFSAYNFDPASGPGSQSHTHTRNNSVFVSTELGYKSMLYLTLTGRQEWASQLVNSDQPTYFYPSVGVSGVISEMVSLPKFISFWKMRASFAEVGGPINYTGLTPGTVTDPMKGGVINPISVYPFPNFKAEQTKSYELGTNLRLFNNKINIDATVYLTDTYNQTFLSSMSPASGYSGFYVQAGKVRNKGIELSLGYNDQFGKVGYATNLTYTANRNKIMKMVHDYKNPSDGSLFSITELTLQDKGGVYLREKDAIGDVYVKGILARGKDGKLIEEEGGYKVDRSQRIKIGSVNPDFSIGWRHNVTWNNITLDLLFNGRFGGIVTSSTQAFLDDYGVSKDTYKARQNGGVWVNGTQYDAEKYYTTIGGEQLMAYYAYKATNIRLQEASLSYTLPGKWFGNVINRLTVSAIGRNLWMIYNKAPFDPEMTSSTGTYNRGDVFMPPSLRSVGFSVKIEL</sequence>
<dbReference type="PROSITE" id="PS52016">
    <property type="entry name" value="TONB_DEPENDENT_REC_3"/>
    <property type="match status" value="1"/>
</dbReference>
<reference evidence="16 17" key="1">
    <citation type="submission" date="2014-02" db="EMBL/GenBank/DDBJ databases">
        <authorList>
            <person name="Sears C."/>
            <person name="Carroll K."/>
            <person name="Sack B.R."/>
            <person name="Qadri F."/>
            <person name="Myers L.L."/>
            <person name="Chung G.-T."/>
            <person name="Escheverria P."/>
            <person name="Fraser C.M."/>
            <person name="Sadzewicz L."/>
            <person name="Shefchek K.A."/>
            <person name="Tallon L."/>
            <person name="Das S.P."/>
            <person name="Daugherty S."/>
            <person name="Mongodin E.F."/>
        </authorList>
    </citation>
    <scope>NUCLEOTIDE SEQUENCE [LARGE SCALE GENOMIC DNA]</scope>
    <source>
        <strain evidence="17">3998T(B)3</strain>
    </source>
</reference>
<dbReference type="GO" id="GO:0009279">
    <property type="term" value="C:cell outer membrane"/>
    <property type="evidence" value="ECO:0007669"/>
    <property type="project" value="UniProtKB-SubCell"/>
</dbReference>
<dbReference type="PANTHER" id="PTHR30069:SF29">
    <property type="entry name" value="HEMOGLOBIN AND HEMOGLOBIN-HAPTOGLOBIN-BINDING PROTEIN 1-RELATED"/>
    <property type="match status" value="1"/>
</dbReference>
<evidence type="ECO:0000256" key="2">
    <source>
        <dbReference type="ARBA" id="ARBA00022448"/>
    </source>
</evidence>
<dbReference type="SUPFAM" id="SSF49464">
    <property type="entry name" value="Carboxypeptidase regulatory domain-like"/>
    <property type="match status" value="1"/>
</dbReference>
<evidence type="ECO:0000256" key="13">
    <source>
        <dbReference type="RuleBase" id="RU003357"/>
    </source>
</evidence>
<dbReference type="GO" id="GO:0044718">
    <property type="term" value="P:siderophore transmembrane transport"/>
    <property type="evidence" value="ECO:0007669"/>
    <property type="project" value="TreeGrafter"/>
</dbReference>
<dbReference type="Proteomes" id="UP000020773">
    <property type="component" value="Unassembled WGS sequence"/>
</dbReference>
<keyword evidence="4" id="KW-0410">Iron transport</keyword>
<dbReference type="InterPro" id="IPR012910">
    <property type="entry name" value="Plug_dom"/>
</dbReference>
<dbReference type="EMBL" id="JGDB01000255">
    <property type="protein sequence ID" value="EXY89294.1"/>
    <property type="molecule type" value="Genomic_DNA"/>
</dbReference>
<comment type="subcellular location">
    <subcellularLocation>
        <location evidence="1 12">Cell outer membrane</location>
        <topology evidence="1 12">Multi-pass membrane protein</topology>
    </subcellularLocation>
</comment>
<dbReference type="InterPro" id="IPR037066">
    <property type="entry name" value="Plug_dom_sf"/>
</dbReference>
<accession>A0A015TXZ4</accession>
<evidence type="ECO:0000256" key="14">
    <source>
        <dbReference type="SAM" id="SignalP"/>
    </source>
</evidence>
<dbReference type="PATRIC" id="fig|1339316.3.peg.3805"/>
<keyword evidence="4" id="KW-0406">Ion transport</keyword>
<evidence type="ECO:0000256" key="4">
    <source>
        <dbReference type="ARBA" id="ARBA00022496"/>
    </source>
</evidence>
<evidence type="ECO:0000256" key="1">
    <source>
        <dbReference type="ARBA" id="ARBA00004571"/>
    </source>
</evidence>
<dbReference type="Pfam" id="PF13715">
    <property type="entry name" value="CarbopepD_reg_2"/>
    <property type="match status" value="1"/>
</dbReference>
<evidence type="ECO:0000256" key="11">
    <source>
        <dbReference type="ARBA" id="ARBA00023237"/>
    </source>
</evidence>
<dbReference type="Pfam" id="PF00593">
    <property type="entry name" value="TonB_dep_Rec_b-barrel"/>
    <property type="match status" value="1"/>
</dbReference>
<keyword evidence="11 12" id="KW-0998">Cell outer membrane</keyword>
<keyword evidence="3 12" id="KW-1134">Transmembrane beta strand</keyword>
<dbReference type="Gene3D" id="2.40.170.20">
    <property type="entry name" value="TonB-dependent receptor, beta-barrel domain"/>
    <property type="match status" value="1"/>
</dbReference>
<organism evidence="16 17">
    <name type="scientific">Bacteroides fragilis str. 3998T(B)3</name>
    <dbReference type="NCBI Taxonomy" id="1339316"/>
    <lineage>
        <taxon>Bacteria</taxon>
        <taxon>Pseudomonadati</taxon>
        <taxon>Bacteroidota</taxon>
        <taxon>Bacteroidia</taxon>
        <taxon>Bacteroidales</taxon>
        <taxon>Bacteroidaceae</taxon>
        <taxon>Bacteroides</taxon>
    </lineage>
</organism>
<dbReference type="Gene3D" id="3.55.50.30">
    <property type="match status" value="1"/>
</dbReference>
<dbReference type="RefSeq" id="WP_032597138.1">
    <property type="nucleotide sequence ID" value="NZ_JGDB01000255.1"/>
</dbReference>
<gene>
    <name evidence="16" type="ORF">M125_4024</name>
</gene>
<evidence type="ECO:0000256" key="9">
    <source>
        <dbReference type="ARBA" id="ARBA00023136"/>
    </source>
</evidence>
<evidence type="ECO:0000256" key="10">
    <source>
        <dbReference type="ARBA" id="ARBA00023170"/>
    </source>
</evidence>
<dbReference type="InterPro" id="IPR023997">
    <property type="entry name" value="TonB-dep_OMP_SusC/RagA_CS"/>
</dbReference>
<name>A0A015TXZ4_BACFG</name>